<dbReference type="Pfam" id="PF13556">
    <property type="entry name" value="HTH_30"/>
    <property type="match status" value="1"/>
</dbReference>
<dbReference type="InterPro" id="IPR025736">
    <property type="entry name" value="PucR_C-HTH_dom"/>
</dbReference>
<reference evidence="4 5" key="1">
    <citation type="submission" date="2018-10" db="EMBL/GenBank/DDBJ databases">
        <title>Draft genome of Mycobacterium hodleri strain B.</title>
        <authorList>
            <person name="Amande T.J."/>
            <person name="Mcgenity T.J."/>
        </authorList>
    </citation>
    <scope>NUCLEOTIDE SEQUENCE [LARGE SCALE GENOMIC DNA]</scope>
    <source>
        <strain evidence="4 5">B</strain>
    </source>
</reference>
<comment type="similarity">
    <text evidence="1">Belongs to the CdaR family.</text>
</comment>
<comment type="caution">
    <text evidence="4">The sequence shown here is derived from an EMBL/GenBank/DDBJ whole genome shotgun (WGS) entry which is preliminary data.</text>
</comment>
<dbReference type="PANTHER" id="PTHR33744">
    <property type="entry name" value="CARBOHYDRATE DIACID REGULATOR"/>
    <property type="match status" value="1"/>
</dbReference>
<keyword evidence="5" id="KW-1185">Reference proteome</keyword>
<evidence type="ECO:0000313" key="4">
    <source>
        <dbReference type="EMBL" id="TQR87945.1"/>
    </source>
</evidence>
<dbReference type="Gene3D" id="1.10.10.2840">
    <property type="entry name" value="PucR C-terminal helix-turn-helix domain"/>
    <property type="match status" value="1"/>
</dbReference>
<evidence type="ECO:0000256" key="1">
    <source>
        <dbReference type="ARBA" id="ARBA00006754"/>
    </source>
</evidence>
<organism evidence="4 5">
    <name type="scientific">Mycolicibacterium hodleri</name>
    <dbReference type="NCBI Taxonomy" id="49897"/>
    <lineage>
        <taxon>Bacteria</taxon>
        <taxon>Bacillati</taxon>
        <taxon>Actinomycetota</taxon>
        <taxon>Actinomycetes</taxon>
        <taxon>Mycobacteriales</taxon>
        <taxon>Mycobacteriaceae</taxon>
        <taxon>Mycolicibacterium</taxon>
    </lineage>
</organism>
<protein>
    <submittedName>
        <fullName evidence="4">PucR family transcriptional regulator</fullName>
    </submittedName>
</protein>
<accession>A0A544W6V7</accession>
<gene>
    <name evidence="4" type="ORF">D8S82_04905</name>
</gene>
<sequence>MARDLTSVARVLGGELCLDGRVDASTPVDAAVRLDEFAVVGHPSYATLVVASVRAIEATILAGGERATALTYAVLVVGGDGDELRALLSDKGFCAIVVAEADEELLHARLVALLAADQAAEDRLVTTGTKVLTQVARRGGAQAVVAQLAHRIDGWAVLLDAHGQTITTAGAGGLHVKDAVTVAFHRPVRLRHRGLQVHVVGSDEDVTGYLVISSRNASTSRSRDLASQAAALLDLVLRTHDYTGTERLGREVMVGTLLAGGDPAVALLRRWGVHELSLTAFVLTARSRSLDLERLVVRWLDELGAVHMVTVERGTVLGFVRDEQTDALAERVQNSGVAPRLPLRLGLGTPAPTDVLTRSVAEARQAHEVAVADGRDVVRYRALPTVAYVLDRLDPVDGGRLAAVLDPLRDADGSHGDLTVTLRTFLAQNGVWGMAAERLGVHRQTLTNRIRRVEDLTGLSMASPDDRAAAWLALRALER</sequence>
<evidence type="ECO:0000259" key="3">
    <source>
        <dbReference type="Pfam" id="PF17853"/>
    </source>
</evidence>
<dbReference type="Pfam" id="PF17853">
    <property type="entry name" value="GGDEF_2"/>
    <property type="match status" value="1"/>
</dbReference>
<dbReference type="InterPro" id="IPR041522">
    <property type="entry name" value="CdaR_GGDEF"/>
</dbReference>
<dbReference type="InterPro" id="IPR051448">
    <property type="entry name" value="CdaR-like_regulators"/>
</dbReference>
<dbReference type="InterPro" id="IPR042070">
    <property type="entry name" value="PucR_C-HTH_sf"/>
</dbReference>
<dbReference type="RefSeq" id="WP_142550977.1">
    <property type="nucleotide sequence ID" value="NZ_VIFX01000004.1"/>
</dbReference>
<dbReference type="AlphaFoldDB" id="A0A544W6V7"/>
<dbReference type="EMBL" id="VIFX01000004">
    <property type="protein sequence ID" value="TQR87945.1"/>
    <property type="molecule type" value="Genomic_DNA"/>
</dbReference>
<feature type="domain" description="CdaR GGDEF-like" evidence="3">
    <location>
        <begin position="276"/>
        <end position="369"/>
    </location>
</feature>
<dbReference type="Proteomes" id="UP000315759">
    <property type="component" value="Unassembled WGS sequence"/>
</dbReference>
<proteinExistence type="inferred from homology"/>
<evidence type="ECO:0000259" key="2">
    <source>
        <dbReference type="Pfam" id="PF13556"/>
    </source>
</evidence>
<feature type="domain" description="PucR C-terminal helix-turn-helix" evidence="2">
    <location>
        <begin position="419"/>
        <end position="476"/>
    </location>
</feature>
<name>A0A544W6V7_9MYCO</name>
<evidence type="ECO:0000313" key="5">
    <source>
        <dbReference type="Proteomes" id="UP000315759"/>
    </source>
</evidence>